<organism evidence="1 2">
    <name type="scientific">Cylindrodendrum hubeiense</name>
    <dbReference type="NCBI Taxonomy" id="595255"/>
    <lineage>
        <taxon>Eukaryota</taxon>
        <taxon>Fungi</taxon>
        <taxon>Dikarya</taxon>
        <taxon>Ascomycota</taxon>
        <taxon>Pezizomycotina</taxon>
        <taxon>Sordariomycetes</taxon>
        <taxon>Hypocreomycetidae</taxon>
        <taxon>Hypocreales</taxon>
        <taxon>Nectriaceae</taxon>
        <taxon>Cylindrodendrum</taxon>
    </lineage>
</organism>
<dbReference type="SUPFAM" id="SSF51735">
    <property type="entry name" value="NAD(P)-binding Rossmann-fold domains"/>
    <property type="match status" value="1"/>
</dbReference>
<dbReference type="Gene3D" id="3.90.25.10">
    <property type="entry name" value="UDP-galactose 4-epimerase, domain 1"/>
    <property type="match status" value="1"/>
</dbReference>
<dbReference type="Proteomes" id="UP000722485">
    <property type="component" value="Unassembled WGS sequence"/>
</dbReference>
<sequence length="101" mass="11298">MRQMKHLNIPGTDWKLPWQTVFCELIYISNLTRGHVTALSTTIQGFQNFTVSTSKWHSATRVLNEMCAASGEYIPVVRPRLRDGDVGMCVADPSKAMSQIG</sequence>
<keyword evidence="2" id="KW-1185">Reference proteome</keyword>
<dbReference type="AlphaFoldDB" id="A0A9P5HK58"/>
<reference evidence="1" key="1">
    <citation type="submission" date="2020-03" db="EMBL/GenBank/DDBJ databases">
        <title>Draft Genome Sequence of Cylindrodendrum hubeiense.</title>
        <authorList>
            <person name="Buettner E."/>
            <person name="Kellner H."/>
        </authorList>
    </citation>
    <scope>NUCLEOTIDE SEQUENCE</scope>
    <source>
        <strain evidence="1">IHI 201604</strain>
    </source>
</reference>
<evidence type="ECO:0000313" key="2">
    <source>
        <dbReference type="Proteomes" id="UP000722485"/>
    </source>
</evidence>
<dbReference type="InterPro" id="IPR036291">
    <property type="entry name" value="NAD(P)-bd_dom_sf"/>
</dbReference>
<dbReference type="EMBL" id="JAANBB010000021">
    <property type="protein sequence ID" value="KAF7555392.1"/>
    <property type="molecule type" value="Genomic_DNA"/>
</dbReference>
<proteinExistence type="predicted"/>
<protein>
    <submittedName>
        <fullName evidence="1">Uncharacterized protein</fullName>
    </submittedName>
</protein>
<name>A0A9P5HK58_9HYPO</name>
<comment type="caution">
    <text evidence="1">The sequence shown here is derived from an EMBL/GenBank/DDBJ whole genome shotgun (WGS) entry which is preliminary data.</text>
</comment>
<dbReference type="Gene3D" id="3.40.50.720">
    <property type="entry name" value="NAD(P)-binding Rossmann-like Domain"/>
    <property type="match status" value="1"/>
</dbReference>
<gene>
    <name evidence="1" type="ORF">G7Z17_g2230</name>
</gene>
<evidence type="ECO:0000313" key="1">
    <source>
        <dbReference type="EMBL" id="KAF7555392.1"/>
    </source>
</evidence>
<accession>A0A9P5HK58</accession>